<dbReference type="SUPFAM" id="SSF109854">
    <property type="entry name" value="DinB/YfiT-like putative metalloenzymes"/>
    <property type="match status" value="1"/>
</dbReference>
<comment type="caution">
    <text evidence="4">The sequence shown here is derived from an EMBL/GenBank/DDBJ whole genome shotgun (WGS) entry which is preliminary data.</text>
</comment>
<evidence type="ECO:0000256" key="1">
    <source>
        <dbReference type="ARBA" id="ARBA00008635"/>
    </source>
</evidence>
<dbReference type="AlphaFoldDB" id="A0A562K663"/>
<reference evidence="4 5" key="1">
    <citation type="journal article" date="2015" name="Stand. Genomic Sci.">
        <title>Genomic Encyclopedia of Bacterial and Archaeal Type Strains, Phase III: the genomes of soil and plant-associated and newly described type strains.</title>
        <authorList>
            <person name="Whitman W.B."/>
            <person name="Woyke T."/>
            <person name="Klenk H.P."/>
            <person name="Zhou Y."/>
            <person name="Lilburn T.G."/>
            <person name="Beck B.J."/>
            <person name="De Vos P."/>
            <person name="Vandamme P."/>
            <person name="Eisen J.A."/>
            <person name="Garrity G."/>
            <person name="Hugenholtz P."/>
            <person name="Kyrpides N.C."/>
        </authorList>
    </citation>
    <scope>NUCLEOTIDE SEQUENCE [LARGE SCALE GENOMIC DNA]</scope>
    <source>
        <strain evidence="4 5">CGMCC 1.10115</strain>
    </source>
</reference>
<feature type="binding site" evidence="3">
    <location>
        <position position="73"/>
    </location>
    <ligand>
        <name>a divalent metal cation</name>
        <dbReference type="ChEBI" id="CHEBI:60240"/>
    </ligand>
</feature>
<dbReference type="Gene3D" id="1.20.120.450">
    <property type="entry name" value="dinb family like domain"/>
    <property type="match status" value="1"/>
</dbReference>
<protein>
    <submittedName>
        <fullName evidence="4">DinB family protein</fullName>
    </submittedName>
</protein>
<dbReference type="EMBL" id="VLKI01000001">
    <property type="protein sequence ID" value="TWH90897.1"/>
    <property type="molecule type" value="Genomic_DNA"/>
</dbReference>
<dbReference type="InterPro" id="IPR034660">
    <property type="entry name" value="DinB/YfiT-like"/>
</dbReference>
<evidence type="ECO:0000313" key="4">
    <source>
        <dbReference type="EMBL" id="TWH90897.1"/>
    </source>
</evidence>
<comment type="similarity">
    <text evidence="1">Belongs to the DinB family.</text>
</comment>
<evidence type="ECO:0000256" key="3">
    <source>
        <dbReference type="PIRSR" id="PIRSR607837-1"/>
    </source>
</evidence>
<accession>A0A562K663</accession>
<dbReference type="Proteomes" id="UP000318667">
    <property type="component" value="Unassembled WGS sequence"/>
</dbReference>
<dbReference type="PANTHER" id="PTHR37302:SF3">
    <property type="entry name" value="DAMAGE-INDUCIBLE PROTEIN DINB"/>
    <property type="match status" value="1"/>
</dbReference>
<proteinExistence type="inferred from homology"/>
<dbReference type="GO" id="GO:0046872">
    <property type="term" value="F:metal ion binding"/>
    <property type="evidence" value="ECO:0007669"/>
    <property type="project" value="UniProtKB-KW"/>
</dbReference>
<evidence type="ECO:0000256" key="2">
    <source>
        <dbReference type="ARBA" id="ARBA00022723"/>
    </source>
</evidence>
<dbReference type="Pfam" id="PF05163">
    <property type="entry name" value="DinB"/>
    <property type="match status" value="1"/>
</dbReference>
<dbReference type="PANTHER" id="PTHR37302">
    <property type="entry name" value="SLR1116 PROTEIN"/>
    <property type="match status" value="1"/>
</dbReference>
<keyword evidence="2 3" id="KW-0479">Metal-binding</keyword>
<evidence type="ECO:0000313" key="5">
    <source>
        <dbReference type="Proteomes" id="UP000318667"/>
    </source>
</evidence>
<gene>
    <name evidence="4" type="ORF">IQ19_00347</name>
</gene>
<sequence>MSPPVENPTTFSAVGFTEMKWQELVRRLDEGLAEWQNEIEAATESKLQPIPWRESTEETSMTPRKLFMHTVTHEYHHKGQIMAMARQLGYEPPNTDVLGTRD</sequence>
<keyword evidence="5" id="KW-1185">Reference proteome</keyword>
<dbReference type="InterPro" id="IPR007837">
    <property type="entry name" value="DinB"/>
</dbReference>
<feature type="binding site" evidence="3">
    <location>
        <position position="77"/>
    </location>
    <ligand>
        <name>a divalent metal cation</name>
        <dbReference type="ChEBI" id="CHEBI:60240"/>
    </ligand>
</feature>
<organism evidence="4 5">
    <name type="scientific">Cytobacillus oceanisediminis</name>
    <dbReference type="NCBI Taxonomy" id="665099"/>
    <lineage>
        <taxon>Bacteria</taxon>
        <taxon>Bacillati</taxon>
        <taxon>Bacillota</taxon>
        <taxon>Bacilli</taxon>
        <taxon>Bacillales</taxon>
        <taxon>Bacillaceae</taxon>
        <taxon>Cytobacillus</taxon>
    </lineage>
</organism>
<name>A0A562K663_9BACI</name>